<protein>
    <submittedName>
        <fullName evidence="3">TIGR04222 domain-containing membrane protein</fullName>
    </submittedName>
</protein>
<dbReference type="RefSeq" id="WP_379528129.1">
    <property type="nucleotide sequence ID" value="NZ_JBHSBI010000005.1"/>
</dbReference>
<keyword evidence="4" id="KW-1185">Reference proteome</keyword>
<evidence type="ECO:0000313" key="4">
    <source>
        <dbReference type="Proteomes" id="UP001595851"/>
    </source>
</evidence>
<feature type="compositionally biased region" description="Basic and acidic residues" evidence="1">
    <location>
        <begin position="338"/>
        <end position="348"/>
    </location>
</feature>
<proteinExistence type="predicted"/>
<sequence length="406" mass="40350">MDLMLLLVAMALAALALWAGGVISGTRAALRTAAAAARSRGLGHYEVAYLVGGPEGVATTALGVMASSGAVLVSRVGGVQRVIDGPGIADRVERAVLDRLPAGTVTQAGSLKREVAASSEVAEIKEFLTALGLLDPGASSGHLRRWLGVLRWSSAAALATAAIELVLILLQGGLWMRTLALAIAAVVAALSGQALSSARRRGKAVADSPTRIGEGVLEDARAVCPLTSVSTSPSLAMALYGLSVLDDLDLREALAVGFSETLPWKDDTDEGNMTGPGLKGHDSGLHPAGGGGSSSNSEAGMGLADGENLSDDGEDGGDEWDIGDPWGTGDAGLGDSDASSRDGDRDSGESSGHGGGSGNGESSDHDGGSTHSNGGSSHGGGGSSSGSGSSSHESGGASSTWDHGSY</sequence>
<keyword evidence="2" id="KW-1133">Transmembrane helix</keyword>
<evidence type="ECO:0000313" key="3">
    <source>
        <dbReference type="EMBL" id="MFC4008043.1"/>
    </source>
</evidence>
<dbReference type="EMBL" id="JBHSBI010000005">
    <property type="protein sequence ID" value="MFC4008043.1"/>
    <property type="molecule type" value="Genomic_DNA"/>
</dbReference>
<comment type="caution">
    <text evidence="3">The sequence shown here is derived from an EMBL/GenBank/DDBJ whole genome shotgun (WGS) entry which is preliminary data.</text>
</comment>
<gene>
    <name evidence="3" type="ORF">ACFOY2_12485</name>
</gene>
<feature type="compositionally biased region" description="Acidic residues" evidence="1">
    <location>
        <begin position="308"/>
        <end position="322"/>
    </location>
</feature>
<name>A0ABV8G233_9ACTN</name>
<feature type="transmembrane region" description="Helical" evidence="2">
    <location>
        <begin position="175"/>
        <end position="195"/>
    </location>
</feature>
<evidence type="ECO:0000256" key="1">
    <source>
        <dbReference type="SAM" id="MobiDB-lite"/>
    </source>
</evidence>
<feature type="compositionally biased region" description="Low complexity" evidence="1">
    <location>
        <begin position="386"/>
        <end position="399"/>
    </location>
</feature>
<accession>A0ABV8G233</accession>
<reference evidence="4" key="1">
    <citation type="journal article" date="2019" name="Int. J. Syst. Evol. Microbiol.">
        <title>The Global Catalogue of Microorganisms (GCM) 10K type strain sequencing project: providing services to taxonomists for standard genome sequencing and annotation.</title>
        <authorList>
            <consortium name="The Broad Institute Genomics Platform"/>
            <consortium name="The Broad Institute Genome Sequencing Center for Infectious Disease"/>
            <person name="Wu L."/>
            <person name="Ma J."/>
        </authorList>
    </citation>
    <scope>NUCLEOTIDE SEQUENCE [LARGE SCALE GENOMIC DNA]</scope>
    <source>
        <strain evidence="4">TBRC 1276</strain>
    </source>
</reference>
<dbReference type="Proteomes" id="UP001595851">
    <property type="component" value="Unassembled WGS sequence"/>
</dbReference>
<feature type="compositionally biased region" description="Low complexity" evidence="1">
    <location>
        <begin position="294"/>
        <end position="307"/>
    </location>
</feature>
<keyword evidence="2" id="KW-0812">Transmembrane</keyword>
<feature type="compositionally biased region" description="Gly residues" evidence="1">
    <location>
        <begin position="376"/>
        <end position="385"/>
    </location>
</feature>
<dbReference type="NCBIfam" id="TIGR04222">
    <property type="entry name" value="near_uncomplex"/>
    <property type="match status" value="1"/>
</dbReference>
<organism evidence="3 4">
    <name type="scientific">Nonomuraea purpurea</name>
    <dbReference type="NCBI Taxonomy" id="1849276"/>
    <lineage>
        <taxon>Bacteria</taxon>
        <taxon>Bacillati</taxon>
        <taxon>Actinomycetota</taxon>
        <taxon>Actinomycetes</taxon>
        <taxon>Streptosporangiales</taxon>
        <taxon>Streptosporangiaceae</taxon>
        <taxon>Nonomuraea</taxon>
    </lineage>
</organism>
<keyword evidence="2" id="KW-0472">Membrane</keyword>
<evidence type="ECO:0000256" key="2">
    <source>
        <dbReference type="SAM" id="Phobius"/>
    </source>
</evidence>
<feature type="transmembrane region" description="Helical" evidence="2">
    <location>
        <begin position="149"/>
        <end position="169"/>
    </location>
</feature>
<dbReference type="InterPro" id="IPR026467">
    <property type="entry name" value="Ser/Gly_Cys_C_dom"/>
</dbReference>
<feature type="region of interest" description="Disordered" evidence="1">
    <location>
        <begin position="262"/>
        <end position="406"/>
    </location>
</feature>